<dbReference type="GO" id="GO:0004519">
    <property type="term" value="F:endonuclease activity"/>
    <property type="evidence" value="ECO:0007669"/>
    <property type="project" value="UniProtKB-KW"/>
</dbReference>
<dbReference type="Gene3D" id="1.10.30.50">
    <property type="match status" value="1"/>
</dbReference>
<accession>A0A345MIL7</accession>
<dbReference type="InterPro" id="IPR003615">
    <property type="entry name" value="HNH_nuc"/>
</dbReference>
<feature type="compositionally biased region" description="Basic and acidic residues" evidence="1">
    <location>
        <begin position="79"/>
        <end position="88"/>
    </location>
</feature>
<feature type="region of interest" description="Disordered" evidence="1">
    <location>
        <begin position="79"/>
        <end position="100"/>
    </location>
</feature>
<dbReference type="GO" id="GO:0008270">
    <property type="term" value="F:zinc ion binding"/>
    <property type="evidence" value="ECO:0007669"/>
    <property type="project" value="InterPro"/>
</dbReference>
<evidence type="ECO:0000256" key="1">
    <source>
        <dbReference type="SAM" id="MobiDB-lite"/>
    </source>
</evidence>
<keyword evidence="4" id="KW-1185">Reference proteome</keyword>
<gene>
    <name evidence="3" type="primary">10</name>
    <name evidence="3" type="ORF">SEA_DAREDEVIL_10</name>
</gene>
<protein>
    <submittedName>
        <fullName evidence="3">HNH endonuclease</fullName>
    </submittedName>
</protein>
<dbReference type="RefSeq" id="YP_009807124.1">
    <property type="nucleotide sequence ID" value="NC_048021.1"/>
</dbReference>
<evidence type="ECO:0000259" key="2">
    <source>
        <dbReference type="SMART" id="SM00507"/>
    </source>
</evidence>
<dbReference type="KEGG" id="vg:54998001"/>
<proteinExistence type="predicted"/>
<keyword evidence="3" id="KW-0255">Endonuclease</keyword>
<evidence type="ECO:0000313" key="3">
    <source>
        <dbReference type="EMBL" id="AXH70398.1"/>
    </source>
</evidence>
<reference evidence="4" key="1">
    <citation type="submission" date="2018-07" db="EMBL/GenBank/DDBJ databases">
        <authorList>
            <person name="Quirk P.G."/>
            <person name="Krulwich T.A."/>
        </authorList>
    </citation>
    <scope>NUCLEOTIDE SEQUENCE [LARGE SCALE GENOMIC DNA]</scope>
</reference>
<dbReference type="Proteomes" id="UP000257597">
    <property type="component" value="Segment"/>
</dbReference>
<keyword evidence="3" id="KW-0378">Hydrolase</keyword>
<name>A0A345MIL7_9CAUD</name>
<dbReference type="EMBL" id="MH590603">
    <property type="protein sequence ID" value="AXH70398.1"/>
    <property type="molecule type" value="Genomic_DNA"/>
</dbReference>
<feature type="compositionally biased region" description="Basic residues" evidence="1">
    <location>
        <begin position="90"/>
        <end position="100"/>
    </location>
</feature>
<organism evidence="3 4">
    <name type="scientific">Gordonia phage Daredevil</name>
    <dbReference type="NCBI Taxonomy" id="2283286"/>
    <lineage>
        <taxon>Viruses</taxon>
        <taxon>Duplodnaviria</taxon>
        <taxon>Heunggongvirae</taxon>
        <taxon>Uroviricota</taxon>
        <taxon>Caudoviricetes</taxon>
        <taxon>Daredevilvirus</taxon>
        <taxon>Daredevilvirus daredevil</taxon>
    </lineage>
</organism>
<dbReference type="InterPro" id="IPR002711">
    <property type="entry name" value="HNH"/>
</dbReference>
<sequence>MAWSDTSTALTPEFRRNRPLVLQRDRGQCRLRYDGCAGEATEVDHIKNRAEGGDDSMENLQSVCPHCHTIKTRREWARARRRSREAARHPWTRLKHPGLK</sequence>
<dbReference type="GO" id="GO:0003676">
    <property type="term" value="F:nucleic acid binding"/>
    <property type="evidence" value="ECO:0007669"/>
    <property type="project" value="InterPro"/>
</dbReference>
<feature type="domain" description="HNH nuclease" evidence="2">
    <location>
        <begin position="16"/>
        <end position="69"/>
    </location>
</feature>
<dbReference type="GeneID" id="54998001"/>
<dbReference type="CDD" id="cd00085">
    <property type="entry name" value="HNHc"/>
    <property type="match status" value="1"/>
</dbReference>
<dbReference type="Pfam" id="PF01844">
    <property type="entry name" value="HNH"/>
    <property type="match status" value="1"/>
</dbReference>
<keyword evidence="3" id="KW-0540">Nuclease</keyword>
<evidence type="ECO:0000313" key="4">
    <source>
        <dbReference type="Proteomes" id="UP000257597"/>
    </source>
</evidence>
<dbReference type="SMART" id="SM00507">
    <property type="entry name" value="HNHc"/>
    <property type="match status" value="1"/>
</dbReference>